<evidence type="ECO:0000313" key="2">
    <source>
        <dbReference type="EMBL" id="PUU82143.1"/>
    </source>
</evidence>
<keyword evidence="1" id="KW-1133">Transmembrane helix</keyword>
<keyword evidence="3" id="KW-1185">Reference proteome</keyword>
<dbReference type="EMBL" id="NESQ01000033">
    <property type="protein sequence ID" value="PUU82143.1"/>
    <property type="molecule type" value="Genomic_DNA"/>
</dbReference>
<keyword evidence="1" id="KW-0472">Membrane</keyword>
<accession>A0A2T7A323</accession>
<dbReference type="Proteomes" id="UP000244722">
    <property type="component" value="Unassembled WGS sequence"/>
</dbReference>
<evidence type="ECO:0000256" key="1">
    <source>
        <dbReference type="SAM" id="Phobius"/>
    </source>
</evidence>
<proteinExistence type="predicted"/>
<keyword evidence="1" id="KW-0812">Transmembrane</keyword>
<reference evidence="2 3" key="1">
    <citation type="submission" date="2017-04" db="EMBL/GenBank/DDBJ databases">
        <title>Draft genome sequence of Tuber borchii Vittad., a whitish edible truffle.</title>
        <authorList>
            <consortium name="DOE Joint Genome Institute"/>
            <person name="Murat C."/>
            <person name="Kuo A."/>
            <person name="Barry K.W."/>
            <person name="Clum A."/>
            <person name="Dockter R.B."/>
            <person name="Fauchery L."/>
            <person name="Iotti M."/>
            <person name="Kohler A."/>
            <person name="Labutti K."/>
            <person name="Lindquist E.A."/>
            <person name="Lipzen A."/>
            <person name="Ohm R.A."/>
            <person name="Wang M."/>
            <person name="Grigoriev I.V."/>
            <person name="Zambonelli A."/>
            <person name="Martin F.M."/>
        </authorList>
    </citation>
    <scope>NUCLEOTIDE SEQUENCE [LARGE SCALE GENOMIC DNA]</scope>
    <source>
        <strain evidence="2 3">Tbo3840</strain>
    </source>
</reference>
<feature type="transmembrane region" description="Helical" evidence="1">
    <location>
        <begin position="90"/>
        <end position="111"/>
    </location>
</feature>
<evidence type="ECO:0000313" key="3">
    <source>
        <dbReference type="Proteomes" id="UP000244722"/>
    </source>
</evidence>
<gene>
    <name evidence="2" type="ORF">B9Z19DRAFT_1190614</name>
</gene>
<protein>
    <submittedName>
        <fullName evidence="2">Uncharacterized protein</fullName>
    </submittedName>
</protein>
<comment type="caution">
    <text evidence="2">The sequence shown here is derived from an EMBL/GenBank/DDBJ whole genome shotgun (WGS) entry which is preliminary data.</text>
</comment>
<organism evidence="2 3">
    <name type="scientific">Tuber borchii</name>
    <name type="common">White truffle</name>
    <dbReference type="NCBI Taxonomy" id="42251"/>
    <lineage>
        <taxon>Eukaryota</taxon>
        <taxon>Fungi</taxon>
        <taxon>Dikarya</taxon>
        <taxon>Ascomycota</taxon>
        <taxon>Pezizomycotina</taxon>
        <taxon>Pezizomycetes</taxon>
        <taxon>Pezizales</taxon>
        <taxon>Tuberaceae</taxon>
        <taxon>Tuber</taxon>
    </lineage>
</organism>
<sequence length="118" mass="13386">MTITTLQTETKTGTGATTVILSSAKAAWASLIPISLLRLQTNITTILRQIFYSLLDLLLRQVMSLRLRWGKFKDALFYEMLLLLLQPNPVMLVLMWPGWIVVLAVVLWRWWAGAGDVV</sequence>
<name>A0A2T7A323_TUBBO</name>
<dbReference type="OrthoDB" id="10491422at2759"/>
<dbReference type="AlphaFoldDB" id="A0A2T7A323"/>